<dbReference type="InterPro" id="IPR013737">
    <property type="entry name" value="Bac_rhamnosid_N"/>
</dbReference>
<gene>
    <name evidence="6" type="ORF">LKD48_14440</name>
</gene>
<feature type="domain" description="Bacterial alpha-L-rhamnosidase N-terminal" evidence="4">
    <location>
        <begin position="75"/>
        <end position="215"/>
    </location>
</feature>
<dbReference type="GO" id="GO:0005975">
    <property type="term" value="P:carbohydrate metabolic process"/>
    <property type="evidence" value="ECO:0007669"/>
    <property type="project" value="InterPro"/>
</dbReference>
<dbReference type="InterPro" id="IPR008928">
    <property type="entry name" value="6-hairpin_glycosidase_sf"/>
</dbReference>
<dbReference type="InterPro" id="IPR016007">
    <property type="entry name" value="Alpha_rhamnosid"/>
</dbReference>
<evidence type="ECO:0000259" key="5">
    <source>
        <dbReference type="Pfam" id="PF17389"/>
    </source>
</evidence>
<dbReference type="Gene3D" id="1.50.10.10">
    <property type="match status" value="1"/>
</dbReference>
<evidence type="ECO:0000313" key="6">
    <source>
        <dbReference type="EMBL" id="MCC2222803.1"/>
    </source>
</evidence>
<dbReference type="Pfam" id="PF05592">
    <property type="entry name" value="Bac_rhamnosid"/>
    <property type="match status" value="1"/>
</dbReference>
<feature type="domain" description="Alpha-L-rhamnosidase six-hairpin glycosidase" evidence="5">
    <location>
        <begin position="341"/>
        <end position="690"/>
    </location>
</feature>
<evidence type="ECO:0000313" key="7">
    <source>
        <dbReference type="Proteomes" id="UP001198200"/>
    </source>
</evidence>
<dbReference type="EC" id="3.2.1.40" evidence="2"/>
<dbReference type="PANTHER" id="PTHR33307">
    <property type="entry name" value="ALPHA-RHAMNOSIDASE (EUROFUNG)"/>
    <property type="match status" value="1"/>
</dbReference>
<comment type="caution">
    <text evidence="6">The sequence shown here is derived from an EMBL/GenBank/DDBJ whole genome shotgun (WGS) entry which is preliminary data.</text>
</comment>
<dbReference type="Proteomes" id="UP001198200">
    <property type="component" value="Unassembled WGS sequence"/>
</dbReference>
<dbReference type="Pfam" id="PF08531">
    <property type="entry name" value="Bac_rhamnosid_N"/>
    <property type="match status" value="1"/>
</dbReference>
<proteinExistence type="predicted"/>
<reference evidence="6 7" key="1">
    <citation type="submission" date="2021-10" db="EMBL/GenBank/DDBJ databases">
        <title>Anaerobic single-cell dispensing facilitates the cultivation of human gut bacteria.</title>
        <authorList>
            <person name="Afrizal A."/>
        </authorList>
    </citation>
    <scope>NUCLEOTIDE SEQUENCE [LARGE SCALE GENOMIC DNA]</scope>
    <source>
        <strain evidence="6 7">CLA-AA-H224</strain>
    </source>
</reference>
<dbReference type="Gene3D" id="2.60.120.260">
    <property type="entry name" value="Galactose-binding domain-like"/>
    <property type="match status" value="2"/>
</dbReference>
<evidence type="ECO:0000256" key="1">
    <source>
        <dbReference type="ARBA" id="ARBA00001445"/>
    </source>
</evidence>
<dbReference type="AlphaFoldDB" id="A0AAE3JDN0"/>
<dbReference type="InterPro" id="IPR008902">
    <property type="entry name" value="Rhamnosid_concanavalin"/>
</dbReference>
<evidence type="ECO:0000259" key="4">
    <source>
        <dbReference type="Pfam" id="PF08531"/>
    </source>
</evidence>
<dbReference type="GO" id="GO:0030596">
    <property type="term" value="F:alpha-L-rhamnosidase activity"/>
    <property type="evidence" value="ECO:0007669"/>
    <property type="project" value="UniProtKB-EC"/>
</dbReference>
<comment type="catalytic activity">
    <reaction evidence="1">
        <text>Hydrolysis of terminal non-reducing alpha-L-rhamnose residues in alpha-L-rhamnosides.</text>
        <dbReference type="EC" id="3.2.1.40"/>
    </reaction>
</comment>
<dbReference type="EMBL" id="JAJEQN010000050">
    <property type="protein sequence ID" value="MCC2222803.1"/>
    <property type="molecule type" value="Genomic_DNA"/>
</dbReference>
<name>A0AAE3JDN0_9FIRM</name>
<keyword evidence="7" id="KW-1185">Reference proteome</keyword>
<evidence type="ECO:0000259" key="3">
    <source>
        <dbReference type="Pfam" id="PF05592"/>
    </source>
</evidence>
<organism evidence="6 7">
    <name type="scientific">Anthropogastromicrobium aceti</name>
    <dbReference type="NCBI Taxonomy" id="2981768"/>
    <lineage>
        <taxon>Bacteria</taxon>
        <taxon>Bacillati</taxon>
        <taxon>Bacillota</taxon>
        <taxon>Clostridia</taxon>
        <taxon>Lachnospirales</taxon>
        <taxon>Lachnospiraceae</taxon>
        <taxon>Anthropogastromicrobium</taxon>
    </lineage>
</organism>
<dbReference type="Pfam" id="PF17389">
    <property type="entry name" value="Bac_rhamnosid6H"/>
    <property type="match status" value="1"/>
</dbReference>
<sequence>MISAEQNNIAISLPLQEQTKYHYRISAWDEEDKVESSEYFSFITGVKSWKGFWIGNNTKKPMMVRKKFIYSGKKNEAILSIAVTGQFEVRLNGEKISSAVYEGAQTDYQDHVCYNTYEITEHLIEGENEITIEAANGWYIGDDDDGKRYFYTIDKGYEPFGTCLLVIAQLKIADNYIVTDDSWEVCRSKTVLADIYGSEDMDYTISYEWKPAQMLQKKAPKGEIIPFTYPPMIHKYCYEPQQVDHTRMIFDFGQNMSSQFFIKIRGERGQRVRVIPAEKLKANGDIEQTVDTYSILTLSGGEDVFEQKFSVNGARWYKIEGATFEQILEFKSFFTTSSAEDTGKFHCSDENYNKIYHLILKAIESNLNHLHTDCPTIEKLGWLEPDHLMAKAVMYNKNVDTLWSKIAMDMRDSQYQESEMDFDTGNFRHEYKSGLVPSIAPRYAKFIYDCGEGSFWDIIPWGSSIILAAYEQYKFYNNRKILEENYVSAKKYIKYLTEQYRDYNRLYHKNGQVRFICCGLGDWGIEQNKGRSRENLETAFYYHDLMVMAEISKLLKKEDEKEFLNQAQMVKKAYNQTLLIKENGRAYYRSYDNGEITQANQALPLCFGMVPKECVKSVQAELLALCTDSHLKCGEIGLVYILRALSEMNQHEKIHEMIMKKDHPSYLRFINNNETTLPEFWRDDARGRNHDIRRSARYSYNFGKLGCGQFLDLMSKDVRRKK</sequence>
<accession>A0AAE3JDN0</accession>
<protein>
    <recommendedName>
        <fullName evidence="2">alpha-L-rhamnosidase</fullName>
        <ecNumber evidence="2">3.2.1.40</ecNumber>
    </recommendedName>
</protein>
<dbReference type="InterPro" id="IPR012341">
    <property type="entry name" value="6hp_glycosidase-like_sf"/>
</dbReference>
<dbReference type="SUPFAM" id="SSF48208">
    <property type="entry name" value="Six-hairpin glycosidases"/>
    <property type="match status" value="1"/>
</dbReference>
<dbReference type="RefSeq" id="WP_308732394.1">
    <property type="nucleotide sequence ID" value="NZ_JAJEQN010000050.1"/>
</dbReference>
<keyword evidence="6" id="KW-0378">Hydrolase</keyword>
<evidence type="ECO:0000256" key="2">
    <source>
        <dbReference type="ARBA" id="ARBA00012652"/>
    </source>
</evidence>
<feature type="domain" description="Alpha-L-rhamnosidase concanavalin-like" evidence="3">
    <location>
        <begin position="242"/>
        <end position="324"/>
    </location>
</feature>
<dbReference type="InterPro" id="IPR035396">
    <property type="entry name" value="Bac_rhamnosid6H"/>
</dbReference>
<dbReference type="PANTHER" id="PTHR33307:SF11">
    <property type="entry name" value="ALPHA-L-RHAMNOSIDASE"/>
    <property type="match status" value="1"/>
</dbReference>